<accession>A0A6A1VDV3</accession>
<evidence type="ECO:0000313" key="3">
    <source>
        <dbReference type="Proteomes" id="UP000516437"/>
    </source>
</evidence>
<protein>
    <submittedName>
        <fullName evidence="2">Uncharacterized protein</fullName>
    </submittedName>
</protein>
<gene>
    <name evidence="2" type="ORF">CJ030_MR6G023577</name>
</gene>
<proteinExistence type="predicted"/>
<feature type="region of interest" description="Disordered" evidence="1">
    <location>
        <begin position="179"/>
        <end position="213"/>
    </location>
</feature>
<evidence type="ECO:0000313" key="2">
    <source>
        <dbReference type="EMBL" id="KAB1210028.1"/>
    </source>
</evidence>
<dbReference type="Proteomes" id="UP000516437">
    <property type="component" value="Chromosome 6"/>
</dbReference>
<keyword evidence="3" id="KW-1185">Reference proteome</keyword>
<dbReference type="EMBL" id="RXIC02000024">
    <property type="protein sequence ID" value="KAB1210028.1"/>
    <property type="molecule type" value="Genomic_DNA"/>
</dbReference>
<name>A0A6A1VDV3_9ROSI</name>
<comment type="caution">
    <text evidence="2">The sequence shown here is derived from an EMBL/GenBank/DDBJ whole genome shotgun (WGS) entry which is preliminary data.</text>
</comment>
<organism evidence="2 3">
    <name type="scientific">Morella rubra</name>
    <name type="common">Chinese bayberry</name>
    <dbReference type="NCBI Taxonomy" id="262757"/>
    <lineage>
        <taxon>Eukaryota</taxon>
        <taxon>Viridiplantae</taxon>
        <taxon>Streptophyta</taxon>
        <taxon>Embryophyta</taxon>
        <taxon>Tracheophyta</taxon>
        <taxon>Spermatophyta</taxon>
        <taxon>Magnoliopsida</taxon>
        <taxon>eudicotyledons</taxon>
        <taxon>Gunneridae</taxon>
        <taxon>Pentapetalae</taxon>
        <taxon>rosids</taxon>
        <taxon>fabids</taxon>
        <taxon>Fagales</taxon>
        <taxon>Myricaceae</taxon>
        <taxon>Morella</taxon>
    </lineage>
</organism>
<reference evidence="2 3" key="1">
    <citation type="journal article" date="2019" name="Plant Biotechnol. J.">
        <title>The red bayberry genome and genetic basis of sex determination.</title>
        <authorList>
            <person name="Jia H.M."/>
            <person name="Jia H.J."/>
            <person name="Cai Q.L."/>
            <person name="Wang Y."/>
            <person name="Zhao H.B."/>
            <person name="Yang W.F."/>
            <person name="Wang G.Y."/>
            <person name="Li Y.H."/>
            <person name="Zhan D.L."/>
            <person name="Shen Y.T."/>
            <person name="Niu Q.F."/>
            <person name="Chang L."/>
            <person name="Qiu J."/>
            <person name="Zhao L."/>
            <person name="Xie H.B."/>
            <person name="Fu W.Y."/>
            <person name="Jin J."/>
            <person name="Li X.W."/>
            <person name="Jiao Y."/>
            <person name="Zhou C.C."/>
            <person name="Tu T."/>
            <person name="Chai C.Y."/>
            <person name="Gao J.L."/>
            <person name="Fan L.J."/>
            <person name="van de Weg E."/>
            <person name="Wang J.Y."/>
            <person name="Gao Z.S."/>
        </authorList>
    </citation>
    <scope>NUCLEOTIDE SEQUENCE [LARGE SCALE GENOMIC DNA]</scope>
    <source>
        <tissue evidence="2">Leaves</tissue>
    </source>
</reference>
<dbReference type="AlphaFoldDB" id="A0A6A1VDV3"/>
<sequence>MEDWRSDESVTRARAHHLDNSADISDNVRDTVGICRPGLGVWDHGQKAGGRHFGRSRRTVLSFRMLRFQIWMREGSGAFLKNHSTGEEKQAGLGRGLSALILGPSSVNPGQSLISQLARHRRKEVHEAESSKDLADNNIEDGPIAPSLENIERKGKRPKAWAGNAKWMGLANMGVRSSGGVMHGHKRKLANAAQERAGEAPEPLSNFAEEEAR</sequence>
<evidence type="ECO:0000256" key="1">
    <source>
        <dbReference type="SAM" id="MobiDB-lite"/>
    </source>
</evidence>